<keyword evidence="1" id="KW-0812">Transmembrane</keyword>
<feature type="transmembrane region" description="Helical" evidence="1">
    <location>
        <begin position="40"/>
        <end position="61"/>
    </location>
</feature>
<evidence type="ECO:0000313" key="3">
    <source>
        <dbReference type="Proteomes" id="UP001500016"/>
    </source>
</evidence>
<dbReference type="Proteomes" id="UP001500016">
    <property type="component" value="Unassembled WGS sequence"/>
</dbReference>
<proteinExistence type="predicted"/>
<protein>
    <submittedName>
        <fullName evidence="2">Uncharacterized protein</fullName>
    </submittedName>
</protein>
<keyword evidence="1" id="KW-1133">Transmembrane helix</keyword>
<dbReference type="InterPro" id="IPR046295">
    <property type="entry name" value="DUF6332"/>
</dbReference>
<evidence type="ECO:0000256" key="1">
    <source>
        <dbReference type="SAM" id="Phobius"/>
    </source>
</evidence>
<keyword evidence="3" id="KW-1185">Reference proteome</keyword>
<feature type="transmembrane region" description="Helical" evidence="1">
    <location>
        <begin position="7"/>
        <end position="28"/>
    </location>
</feature>
<name>A0ABN2WSU5_9ACTN</name>
<gene>
    <name evidence="2" type="ORF">GCM10009801_68150</name>
</gene>
<accession>A0ABN2WSU5</accession>
<organism evidence="2 3">
    <name type="scientific">Streptomyces albiaxialis</name>
    <dbReference type="NCBI Taxonomy" id="329523"/>
    <lineage>
        <taxon>Bacteria</taxon>
        <taxon>Bacillati</taxon>
        <taxon>Actinomycetota</taxon>
        <taxon>Actinomycetes</taxon>
        <taxon>Kitasatosporales</taxon>
        <taxon>Streptomycetaceae</taxon>
        <taxon>Streptomyces</taxon>
    </lineage>
</organism>
<evidence type="ECO:0000313" key="2">
    <source>
        <dbReference type="EMBL" id="GAA2097624.1"/>
    </source>
</evidence>
<keyword evidence="1" id="KW-0472">Membrane</keyword>
<dbReference type="Pfam" id="PF19857">
    <property type="entry name" value="DUF6332"/>
    <property type="match status" value="1"/>
</dbReference>
<dbReference type="EMBL" id="BAAAPE010000016">
    <property type="protein sequence ID" value="GAA2097624.1"/>
    <property type="molecule type" value="Genomic_DNA"/>
</dbReference>
<sequence>MTVEIGYALVSGGFLGGVAFGVVVAPLLVWSPSGSAKSVLVEAGCAVGGLVALAWVVRVLVRFDRERRLGD</sequence>
<comment type="caution">
    <text evidence="2">The sequence shown here is derived from an EMBL/GenBank/DDBJ whole genome shotgun (WGS) entry which is preliminary data.</text>
</comment>
<reference evidence="2 3" key="1">
    <citation type="journal article" date="2019" name="Int. J. Syst. Evol. Microbiol.">
        <title>The Global Catalogue of Microorganisms (GCM) 10K type strain sequencing project: providing services to taxonomists for standard genome sequencing and annotation.</title>
        <authorList>
            <consortium name="The Broad Institute Genomics Platform"/>
            <consortium name="The Broad Institute Genome Sequencing Center for Infectious Disease"/>
            <person name="Wu L."/>
            <person name="Ma J."/>
        </authorList>
    </citation>
    <scope>NUCLEOTIDE SEQUENCE [LARGE SCALE GENOMIC DNA]</scope>
    <source>
        <strain evidence="2 3">JCM 15478</strain>
    </source>
</reference>